<keyword evidence="1" id="KW-1133">Transmembrane helix</keyword>
<dbReference type="EMBL" id="BLKY01000001">
    <property type="protein sequence ID" value="GFG86759.1"/>
    <property type="molecule type" value="Genomic_DNA"/>
</dbReference>
<gene>
    <name evidence="2" type="ORF">MALGJ_34350</name>
</gene>
<comment type="caution">
    <text evidence="2">The sequence shown here is derived from an EMBL/GenBank/DDBJ whole genome shotgun (WGS) entry which is preliminary data.</text>
</comment>
<evidence type="ECO:0000313" key="2">
    <source>
        <dbReference type="EMBL" id="GFG86759.1"/>
    </source>
</evidence>
<dbReference type="AlphaFoldDB" id="A0A7I9YDH8"/>
<dbReference type="Proteomes" id="UP000465305">
    <property type="component" value="Unassembled WGS sequence"/>
</dbReference>
<protein>
    <submittedName>
        <fullName evidence="2">Uncharacterized protein</fullName>
    </submittedName>
</protein>
<accession>A0A7I9YDH8</accession>
<evidence type="ECO:0000256" key="1">
    <source>
        <dbReference type="SAM" id="Phobius"/>
    </source>
</evidence>
<feature type="transmembrane region" description="Helical" evidence="1">
    <location>
        <begin position="20"/>
        <end position="40"/>
    </location>
</feature>
<evidence type="ECO:0000313" key="3">
    <source>
        <dbReference type="Proteomes" id="UP000465305"/>
    </source>
</evidence>
<organism evidence="2 3">
    <name type="scientific">Mycolicibacter algericus</name>
    <name type="common">Mycobacterium algericum</name>
    <dbReference type="NCBI Taxonomy" id="1288388"/>
    <lineage>
        <taxon>Bacteria</taxon>
        <taxon>Bacillati</taxon>
        <taxon>Actinomycetota</taxon>
        <taxon>Actinomycetes</taxon>
        <taxon>Mycobacteriales</taxon>
        <taxon>Mycobacteriaceae</taxon>
        <taxon>Mycolicibacter</taxon>
    </lineage>
</organism>
<name>A0A7I9YDH8_MYCAL</name>
<reference evidence="2 3" key="1">
    <citation type="journal article" date="2019" name="Emerg. Microbes Infect.">
        <title>Comprehensive subspecies identification of 175 nontuberculous mycobacteria species based on 7547 genomic profiles.</title>
        <authorList>
            <person name="Matsumoto Y."/>
            <person name="Kinjo T."/>
            <person name="Motooka D."/>
            <person name="Nabeya D."/>
            <person name="Jung N."/>
            <person name="Uechi K."/>
            <person name="Horii T."/>
            <person name="Iida T."/>
            <person name="Fujita J."/>
            <person name="Nakamura S."/>
        </authorList>
    </citation>
    <scope>NUCLEOTIDE SEQUENCE [LARGE SCALE GENOMIC DNA]</scope>
    <source>
        <strain evidence="2 3">JCM 30723</strain>
    </source>
</reference>
<keyword evidence="1" id="KW-0472">Membrane</keyword>
<keyword evidence="1" id="KW-0812">Transmembrane</keyword>
<sequence>MTMTQPWPAPPAPVRSRNWLTATLAAVAIVLAAAALIVALTRSGSGSTPTYTTAQKGEAKTQLCDQYLLAAHAMSIETLPDGDIALARISMTNGALILDTAAADPALESKYRDAARALARSYQTMAAKGTHGMSTPDQWQAAVDDTNAKDRAMKDLCGD</sequence>
<proteinExistence type="predicted"/>